<dbReference type="Gene3D" id="1.20.1280.50">
    <property type="match status" value="1"/>
</dbReference>
<dbReference type="InterPro" id="IPR050796">
    <property type="entry name" value="SCF_F-box_component"/>
</dbReference>
<dbReference type="SMART" id="SM00256">
    <property type="entry name" value="FBOX"/>
    <property type="match status" value="1"/>
</dbReference>
<evidence type="ECO:0000259" key="2">
    <source>
        <dbReference type="PROSITE" id="PS50835"/>
    </source>
</evidence>
<dbReference type="PROSITE" id="PS50181">
    <property type="entry name" value="FBOX"/>
    <property type="match status" value="1"/>
</dbReference>
<dbReference type="OrthoDB" id="1256863at2759"/>
<accession>A0A6P6WU73</accession>
<proteinExistence type="predicted"/>
<dbReference type="Proteomes" id="UP001652660">
    <property type="component" value="Chromosome 3e"/>
</dbReference>
<feature type="domain" description="Ig-like" evidence="2">
    <location>
        <begin position="89"/>
        <end position="179"/>
    </location>
</feature>
<evidence type="ECO:0000259" key="1">
    <source>
        <dbReference type="PROSITE" id="PS50181"/>
    </source>
</evidence>
<dbReference type="RefSeq" id="XP_027118998.1">
    <property type="nucleotide sequence ID" value="XM_027263197.2"/>
</dbReference>
<evidence type="ECO:0000313" key="4">
    <source>
        <dbReference type="RefSeq" id="XP_027118998.1"/>
    </source>
</evidence>
<dbReference type="InterPro" id="IPR006527">
    <property type="entry name" value="F-box-assoc_dom_typ1"/>
</dbReference>
<reference evidence="3" key="1">
    <citation type="journal article" date="2025" name="Foods">
        <title>Unveiling the Microbial Signatures of Arabica Coffee Cherries: Insights into Ripeness Specific Diversity, Functional Traits, and Implications for Quality and Safety.</title>
        <authorList>
            <consortium name="RefSeq"/>
            <person name="Tenea G.N."/>
            <person name="Cifuentes V."/>
            <person name="Reyes P."/>
            <person name="Cevallos-Vallejos M."/>
        </authorList>
    </citation>
    <scope>NUCLEOTIDE SEQUENCE [LARGE SCALE GENOMIC DNA]</scope>
</reference>
<dbReference type="PANTHER" id="PTHR31672:SF13">
    <property type="entry name" value="F-BOX PROTEIN CPR30-LIKE"/>
    <property type="match status" value="1"/>
</dbReference>
<protein>
    <submittedName>
        <fullName evidence="4">F-box/kelch-repeat protein At3g06240</fullName>
    </submittedName>
</protein>
<reference evidence="4" key="2">
    <citation type="submission" date="2025-08" db="UniProtKB">
        <authorList>
            <consortium name="RefSeq"/>
        </authorList>
    </citation>
    <scope>IDENTIFICATION</scope>
    <source>
        <tissue evidence="4">Leaves</tissue>
    </source>
</reference>
<dbReference type="Pfam" id="PF07734">
    <property type="entry name" value="FBA_1"/>
    <property type="match status" value="1"/>
</dbReference>
<sequence length="413" mass="47601">MAMISHLPRDLLGDILKFLPVKTLCRFKCVSKSWHSVIQSREFVKLHLQIHQHKCDGEKIFMPTHFCSAYNDPDFYILDTSSLADSENPRAKQVEIPVGRRCIILSTIVCACNGLLFIALDDERVLFVWNPSTGKLRRIPTLKSSSSSHFDLLYGFGYDSLHDDYKILRVCYDNGTYDCWLFSLKENTWRKLNDRVLNGYGTCNIDQVLNDAYTRAEKRAVIVCVNDSAYFIVQKEGKKYKVLSFSLAEERFVEMLPPPCEVVGAVPILKVLAGRLSLQWRTSANHDFVVWSLMDDGNSSYWTKIISILYSETLVGLEPICMMRNGHFVVRTKPERELFIYDMKKKAFQQVFKNENPDVHICSFKNTVVYTESLVHPCDYGDKVEEWTSAIEDMKESLMLQNKRQFCSCCGEC</sequence>
<name>A0A6P6WU73_COFAR</name>
<dbReference type="InterPro" id="IPR036047">
    <property type="entry name" value="F-box-like_dom_sf"/>
</dbReference>
<dbReference type="InterPro" id="IPR017451">
    <property type="entry name" value="F-box-assoc_interact_dom"/>
</dbReference>
<dbReference type="NCBIfam" id="TIGR01640">
    <property type="entry name" value="F_box_assoc_1"/>
    <property type="match status" value="1"/>
</dbReference>
<dbReference type="AlphaFoldDB" id="A0A6P6WU73"/>
<gene>
    <name evidence="4" type="primary">LOC113736297</name>
</gene>
<dbReference type="Pfam" id="PF00646">
    <property type="entry name" value="F-box"/>
    <property type="match status" value="1"/>
</dbReference>
<dbReference type="SUPFAM" id="SSF81383">
    <property type="entry name" value="F-box domain"/>
    <property type="match status" value="1"/>
</dbReference>
<dbReference type="PANTHER" id="PTHR31672">
    <property type="entry name" value="BNACNNG10540D PROTEIN"/>
    <property type="match status" value="1"/>
</dbReference>
<organism evidence="3 4">
    <name type="scientific">Coffea arabica</name>
    <name type="common">Arabian coffee</name>
    <dbReference type="NCBI Taxonomy" id="13443"/>
    <lineage>
        <taxon>Eukaryota</taxon>
        <taxon>Viridiplantae</taxon>
        <taxon>Streptophyta</taxon>
        <taxon>Embryophyta</taxon>
        <taxon>Tracheophyta</taxon>
        <taxon>Spermatophyta</taxon>
        <taxon>Magnoliopsida</taxon>
        <taxon>eudicotyledons</taxon>
        <taxon>Gunneridae</taxon>
        <taxon>Pentapetalae</taxon>
        <taxon>asterids</taxon>
        <taxon>lamiids</taxon>
        <taxon>Gentianales</taxon>
        <taxon>Rubiaceae</taxon>
        <taxon>Ixoroideae</taxon>
        <taxon>Gardenieae complex</taxon>
        <taxon>Bertiereae - Coffeeae clade</taxon>
        <taxon>Coffeeae</taxon>
        <taxon>Coffea</taxon>
    </lineage>
</organism>
<dbReference type="CDD" id="cd22157">
    <property type="entry name" value="F-box_AtFBW1-like"/>
    <property type="match status" value="1"/>
</dbReference>
<evidence type="ECO:0000313" key="3">
    <source>
        <dbReference type="Proteomes" id="UP001652660"/>
    </source>
</evidence>
<dbReference type="GeneID" id="113736297"/>
<dbReference type="SUPFAM" id="SSF50965">
    <property type="entry name" value="Galactose oxidase, central domain"/>
    <property type="match status" value="1"/>
</dbReference>
<dbReference type="InterPro" id="IPR007110">
    <property type="entry name" value="Ig-like_dom"/>
</dbReference>
<dbReference type="InterPro" id="IPR011043">
    <property type="entry name" value="Gal_Oxase/kelch_b-propeller"/>
</dbReference>
<dbReference type="InterPro" id="IPR001810">
    <property type="entry name" value="F-box_dom"/>
</dbReference>
<feature type="domain" description="F-box" evidence="1">
    <location>
        <begin position="1"/>
        <end position="46"/>
    </location>
</feature>
<keyword evidence="3" id="KW-1185">Reference proteome</keyword>
<dbReference type="PROSITE" id="PS50835">
    <property type="entry name" value="IG_LIKE"/>
    <property type="match status" value="1"/>
</dbReference>